<dbReference type="InterPro" id="IPR005886">
    <property type="entry name" value="UDP_G4E"/>
</dbReference>
<proteinExistence type="inferred from homology"/>
<evidence type="ECO:0000256" key="1">
    <source>
        <dbReference type="ARBA" id="ARBA00000083"/>
    </source>
</evidence>
<keyword evidence="7 10" id="KW-0520">NAD</keyword>
<dbReference type="InterPro" id="IPR001509">
    <property type="entry name" value="Epimerase_deHydtase"/>
</dbReference>
<name>A0A432Z966_9GAMM</name>
<evidence type="ECO:0000256" key="8">
    <source>
        <dbReference type="ARBA" id="ARBA00023144"/>
    </source>
</evidence>
<comment type="pathway">
    <text evidence="3 10">Carbohydrate metabolism; galactose metabolism.</text>
</comment>
<protein>
    <recommendedName>
        <fullName evidence="6 10">UDP-glucose 4-epimerase</fullName>
        <ecNumber evidence="5 10">5.1.3.2</ecNumber>
    </recommendedName>
</protein>
<keyword evidence="13" id="KW-1185">Reference proteome</keyword>
<evidence type="ECO:0000256" key="9">
    <source>
        <dbReference type="ARBA" id="ARBA00023235"/>
    </source>
</evidence>
<evidence type="ECO:0000256" key="5">
    <source>
        <dbReference type="ARBA" id="ARBA00013189"/>
    </source>
</evidence>
<sequence>MILVTGGAGYIGSHTVVALLEAGYEVVVYDNLCNSSATSIARIEAVTGRAVTFIQGDVCDAAHLTQVFQRFPIQAVLHFAGLKAVGESVAEPLRYYRTNVAGTLTLAQVMAEHGVKQLVFSSSATVYGDPQQVPIVESSPVGGTTNPYGTSKYLVERMLADMAQADPQWSIAVLRYFNPVGAHPSGMLGEDPRGTPNNLVPYIAQVAVGKLAQLQIFGDDYPTPDGTGVRDYIHVLDLASGHVAALQHLETGKNGLLTVNLGTGQGYSVLEMVNAFAEVAERPVPYQVVARRAGDIAACYADVSYAERVLNWRAQRGLREMLQDTWRWQQRNPNGYDA</sequence>
<evidence type="ECO:0000256" key="4">
    <source>
        <dbReference type="ARBA" id="ARBA00007637"/>
    </source>
</evidence>
<comment type="catalytic activity">
    <reaction evidence="1 10">
        <text>UDP-alpha-D-glucose = UDP-alpha-D-galactose</text>
        <dbReference type="Rhea" id="RHEA:22168"/>
        <dbReference type="ChEBI" id="CHEBI:58885"/>
        <dbReference type="ChEBI" id="CHEBI:66914"/>
        <dbReference type="EC" id="5.1.3.2"/>
    </reaction>
</comment>
<evidence type="ECO:0000313" key="13">
    <source>
        <dbReference type="Proteomes" id="UP000287022"/>
    </source>
</evidence>
<dbReference type="GO" id="GO:0003978">
    <property type="term" value="F:UDP-glucose 4-epimerase activity"/>
    <property type="evidence" value="ECO:0007669"/>
    <property type="project" value="UniProtKB-UniRule"/>
</dbReference>
<keyword evidence="8" id="KW-0299">Galactose metabolism</keyword>
<organism evidence="12 13">
    <name type="scientific">Pseudidiomarina sediminum</name>
    <dbReference type="NCBI Taxonomy" id="431675"/>
    <lineage>
        <taxon>Bacteria</taxon>
        <taxon>Pseudomonadati</taxon>
        <taxon>Pseudomonadota</taxon>
        <taxon>Gammaproteobacteria</taxon>
        <taxon>Alteromonadales</taxon>
        <taxon>Idiomarinaceae</taxon>
        <taxon>Pseudidiomarina</taxon>
    </lineage>
</organism>
<evidence type="ECO:0000256" key="3">
    <source>
        <dbReference type="ARBA" id="ARBA00004947"/>
    </source>
</evidence>
<dbReference type="EC" id="5.1.3.2" evidence="5 10"/>
<dbReference type="PANTHER" id="PTHR43725">
    <property type="entry name" value="UDP-GLUCOSE 4-EPIMERASE"/>
    <property type="match status" value="1"/>
</dbReference>
<dbReference type="NCBIfam" id="TIGR01179">
    <property type="entry name" value="galE"/>
    <property type="match status" value="1"/>
</dbReference>
<accession>A0A432Z966</accession>
<comment type="subunit">
    <text evidence="10">Homodimer.</text>
</comment>
<dbReference type="Proteomes" id="UP000287022">
    <property type="component" value="Unassembled WGS sequence"/>
</dbReference>
<keyword evidence="10" id="KW-0119">Carbohydrate metabolism</keyword>
<keyword evidence="9 10" id="KW-0413">Isomerase</keyword>
<dbReference type="PANTHER" id="PTHR43725:SF47">
    <property type="entry name" value="UDP-GLUCOSE 4-EPIMERASE"/>
    <property type="match status" value="1"/>
</dbReference>
<evidence type="ECO:0000256" key="7">
    <source>
        <dbReference type="ARBA" id="ARBA00023027"/>
    </source>
</evidence>
<reference evidence="13" key="1">
    <citation type="journal article" date="2018" name="Front. Microbiol.">
        <title>Genome-Based Analysis Reveals the Taxonomy and Diversity of the Family Idiomarinaceae.</title>
        <authorList>
            <person name="Liu Y."/>
            <person name="Lai Q."/>
            <person name="Shao Z."/>
        </authorList>
    </citation>
    <scope>NUCLEOTIDE SEQUENCE [LARGE SCALE GENOMIC DNA]</scope>
    <source>
        <strain evidence="13">c121</strain>
    </source>
</reference>
<dbReference type="CDD" id="cd05247">
    <property type="entry name" value="UDP_G4E_1_SDR_e"/>
    <property type="match status" value="1"/>
</dbReference>
<evidence type="ECO:0000256" key="6">
    <source>
        <dbReference type="ARBA" id="ARBA00018569"/>
    </source>
</evidence>
<feature type="domain" description="NAD-dependent epimerase/dehydratase" evidence="11">
    <location>
        <begin position="2"/>
        <end position="262"/>
    </location>
</feature>
<dbReference type="Gene3D" id="3.90.25.10">
    <property type="entry name" value="UDP-galactose 4-epimerase, domain 1"/>
    <property type="match status" value="1"/>
</dbReference>
<dbReference type="SUPFAM" id="SSF51735">
    <property type="entry name" value="NAD(P)-binding Rossmann-fold domains"/>
    <property type="match status" value="1"/>
</dbReference>
<dbReference type="GO" id="GO:0005829">
    <property type="term" value="C:cytosol"/>
    <property type="evidence" value="ECO:0007669"/>
    <property type="project" value="TreeGrafter"/>
</dbReference>
<comment type="caution">
    <text evidence="12">The sequence shown here is derived from an EMBL/GenBank/DDBJ whole genome shotgun (WGS) entry which is preliminary data.</text>
</comment>
<gene>
    <name evidence="12" type="primary">galE</name>
    <name evidence="12" type="ORF">CWI80_03720</name>
</gene>
<dbReference type="AlphaFoldDB" id="A0A432Z966"/>
<dbReference type="STRING" id="1122124.GCA_000423165_00654"/>
<dbReference type="Gene3D" id="3.40.50.720">
    <property type="entry name" value="NAD(P)-binding Rossmann-like Domain"/>
    <property type="match status" value="1"/>
</dbReference>
<dbReference type="UniPathway" id="UPA00214"/>
<dbReference type="InterPro" id="IPR036291">
    <property type="entry name" value="NAD(P)-bd_dom_sf"/>
</dbReference>
<evidence type="ECO:0000259" key="11">
    <source>
        <dbReference type="Pfam" id="PF01370"/>
    </source>
</evidence>
<dbReference type="Pfam" id="PF01370">
    <property type="entry name" value="Epimerase"/>
    <property type="match status" value="1"/>
</dbReference>
<comment type="cofactor">
    <cofactor evidence="2 10">
        <name>NAD(+)</name>
        <dbReference type="ChEBI" id="CHEBI:57540"/>
    </cofactor>
</comment>
<evidence type="ECO:0000256" key="10">
    <source>
        <dbReference type="RuleBase" id="RU366046"/>
    </source>
</evidence>
<comment type="similarity">
    <text evidence="4 10">Belongs to the NAD(P)-dependent epimerase/dehydratase family.</text>
</comment>
<evidence type="ECO:0000313" key="12">
    <source>
        <dbReference type="EMBL" id="RUO74459.1"/>
    </source>
</evidence>
<dbReference type="NCBIfam" id="NF007956">
    <property type="entry name" value="PRK10675.1"/>
    <property type="match status" value="1"/>
</dbReference>
<dbReference type="GO" id="GO:0006012">
    <property type="term" value="P:galactose metabolic process"/>
    <property type="evidence" value="ECO:0007669"/>
    <property type="project" value="UniProtKB-UniPathway"/>
</dbReference>
<dbReference type="RefSeq" id="WP_026861692.1">
    <property type="nucleotide sequence ID" value="NZ_JAHVIQ010000001.1"/>
</dbReference>
<dbReference type="EMBL" id="PIQE01000001">
    <property type="protein sequence ID" value="RUO74459.1"/>
    <property type="molecule type" value="Genomic_DNA"/>
</dbReference>
<evidence type="ECO:0000256" key="2">
    <source>
        <dbReference type="ARBA" id="ARBA00001911"/>
    </source>
</evidence>